<dbReference type="InterPro" id="IPR052935">
    <property type="entry name" value="Mg2+_PAP"/>
</dbReference>
<name>A0ABU0HXZ9_9HYPH</name>
<evidence type="ECO:0000313" key="3">
    <source>
        <dbReference type="Proteomes" id="UP001231124"/>
    </source>
</evidence>
<feature type="domain" description="Phosphatidate phosphatase APP1 catalytic" evidence="1">
    <location>
        <begin position="154"/>
        <end position="309"/>
    </location>
</feature>
<organism evidence="2 3">
    <name type="scientific">Methylobacterium aerolatum</name>
    <dbReference type="NCBI Taxonomy" id="418708"/>
    <lineage>
        <taxon>Bacteria</taxon>
        <taxon>Pseudomonadati</taxon>
        <taxon>Pseudomonadota</taxon>
        <taxon>Alphaproteobacteria</taxon>
        <taxon>Hyphomicrobiales</taxon>
        <taxon>Methylobacteriaceae</taxon>
        <taxon>Methylobacterium</taxon>
    </lineage>
</organism>
<dbReference type="RefSeq" id="WP_238201539.1">
    <property type="nucleotide sequence ID" value="NZ_BPQE01000004.1"/>
</dbReference>
<comment type="caution">
    <text evidence="2">The sequence shown here is derived from an EMBL/GenBank/DDBJ whole genome shotgun (WGS) entry which is preliminary data.</text>
</comment>
<evidence type="ECO:0000259" key="1">
    <source>
        <dbReference type="Pfam" id="PF09949"/>
    </source>
</evidence>
<reference evidence="2 3" key="1">
    <citation type="submission" date="2023-07" db="EMBL/GenBank/DDBJ databases">
        <title>Genomic Encyclopedia of Type Strains, Phase IV (KMG-IV): sequencing the most valuable type-strain genomes for metagenomic binning, comparative biology and taxonomic classification.</title>
        <authorList>
            <person name="Goeker M."/>
        </authorList>
    </citation>
    <scope>NUCLEOTIDE SEQUENCE [LARGE SCALE GENOMIC DNA]</scope>
    <source>
        <strain evidence="2 3">DSM 19013</strain>
    </source>
</reference>
<dbReference type="Proteomes" id="UP001231124">
    <property type="component" value="Unassembled WGS sequence"/>
</dbReference>
<dbReference type="InterPro" id="IPR019236">
    <property type="entry name" value="APP1_cat"/>
</dbReference>
<evidence type="ECO:0000313" key="2">
    <source>
        <dbReference type="EMBL" id="MDQ0446757.1"/>
    </source>
</evidence>
<accession>A0ABU0HXZ9</accession>
<keyword evidence="3" id="KW-1185">Reference proteome</keyword>
<dbReference type="EMBL" id="JAUSVP010000003">
    <property type="protein sequence ID" value="MDQ0446757.1"/>
    <property type="molecule type" value="Genomic_DNA"/>
</dbReference>
<protein>
    <submittedName>
        <fullName evidence="2">Phosphatidate phosphatase APP1</fullName>
    </submittedName>
</protein>
<proteinExistence type="predicted"/>
<dbReference type="PANTHER" id="PTHR28208:SF3">
    <property type="entry name" value="PHOSPHATIDATE PHOSPHATASE APP1"/>
    <property type="match status" value="1"/>
</dbReference>
<dbReference type="PANTHER" id="PTHR28208">
    <property type="entry name" value="PHOSPHATIDATE PHOSPHATASE APP1"/>
    <property type="match status" value="1"/>
</dbReference>
<gene>
    <name evidence="2" type="ORF">QO012_001248</name>
</gene>
<dbReference type="Pfam" id="PF09949">
    <property type="entry name" value="APP1_cat"/>
    <property type="match status" value="1"/>
</dbReference>
<sequence length="425" mass="45407">MPTRTGRAARKALRVVTRPVRRAQGAGGRGPGGLVIEPYRGYGSAEEIFLIGRVFRQSPGVPGEDPDSWRAQWRDVRRRISRRTIAGAKILARFGGAETEVVTDSDGYFRIHLAPRAVPQGDGPWHEVALTLAADPPIAATGAVFIPPAEGGYVVISDIDDTVMRTGVANKLTMLWRLFVEDAESRVAFPGVAALYRALHAGPGGADSNPMLYVSRAPWGLYEMLTEFFQRHGIPAGPVLFLREWGLSWTHPLPRRATDHKQSLIGHMLEIYRTQPFVLIGDSGQHDPEVYAAIVAAHPGRVRAVYIRNVSKGRTRVEEIARLAGAVAAAGSSLVLAADSTAIAAHAAEIGLIAEAAVAEVSQEREAGESAVVQPETVRITPPAAAGDLDLAPDVMAAFTREGTIPATVVVAPQDPVAPVHPTTA</sequence>